<dbReference type="InParanoid" id="A0A1Z5S9I3"/>
<gene>
    <name evidence="1" type="ORF">SORBI_3001G371500</name>
</gene>
<dbReference type="Proteomes" id="UP000000768">
    <property type="component" value="Chromosome 1"/>
</dbReference>
<protein>
    <submittedName>
        <fullName evidence="1">Uncharacterized protein</fullName>
    </submittedName>
</protein>
<sequence>LITVRHDQTHANSTAAIFQPCSFALIINTKTMISTDIIATLFTQNYFYMCWSWFNLHAYVHMATASAMNTADAASC</sequence>
<reference evidence="2" key="2">
    <citation type="journal article" date="2018" name="Plant J.">
        <title>The Sorghum bicolor reference genome: improved assembly, gene annotations, a transcriptome atlas, and signatures of genome organization.</title>
        <authorList>
            <person name="McCormick R.F."/>
            <person name="Truong S.K."/>
            <person name="Sreedasyam A."/>
            <person name="Jenkins J."/>
            <person name="Shu S."/>
            <person name="Sims D."/>
            <person name="Kennedy M."/>
            <person name="Amirebrahimi M."/>
            <person name="Weers B.D."/>
            <person name="McKinley B."/>
            <person name="Mattison A."/>
            <person name="Morishige D.T."/>
            <person name="Grimwood J."/>
            <person name="Schmutz J."/>
            <person name="Mullet J.E."/>
        </authorList>
    </citation>
    <scope>NUCLEOTIDE SEQUENCE [LARGE SCALE GENOMIC DNA]</scope>
    <source>
        <strain evidence="2">cv. BTx623</strain>
    </source>
</reference>
<keyword evidence="2" id="KW-1185">Reference proteome</keyword>
<evidence type="ECO:0000313" key="2">
    <source>
        <dbReference type="Proteomes" id="UP000000768"/>
    </source>
</evidence>
<evidence type="ECO:0000313" key="1">
    <source>
        <dbReference type="EMBL" id="OQU92594.1"/>
    </source>
</evidence>
<accession>A0A1Z5S9I3</accession>
<reference evidence="1 2" key="1">
    <citation type="journal article" date="2009" name="Nature">
        <title>The Sorghum bicolor genome and the diversification of grasses.</title>
        <authorList>
            <person name="Paterson A.H."/>
            <person name="Bowers J.E."/>
            <person name="Bruggmann R."/>
            <person name="Dubchak I."/>
            <person name="Grimwood J."/>
            <person name="Gundlach H."/>
            <person name="Haberer G."/>
            <person name="Hellsten U."/>
            <person name="Mitros T."/>
            <person name="Poliakov A."/>
            <person name="Schmutz J."/>
            <person name="Spannagl M."/>
            <person name="Tang H."/>
            <person name="Wang X."/>
            <person name="Wicker T."/>
            <person name="Bharti A.K."/>
            <person name="Chapman J."/>
            <person name="Feltus F.A."/>
            <person name="Gowik U."/>
            <person name="Grigoriev I.V."/>
            <person name="Lyons E."/>
            <person name="Maher C.A."/>
            <person name="Martis M."/>
            <person name="Narechania A."/>
            <person name="Otillar R.P."/>
            <person name="Penning B.W."/>
            <person name="Salamov A.A."/>
            <person name="Wang Y."/>
            <person name="Zhang L."/>
            <person name="Carpita N.C."/>
            <person name="Freeling M."/>
            <person name="Gingle A.R."/>
            <person name="Hash C.T."/>
            <person name="Keller B."/>
            <person name="Klein P."/>
            <person name="Kresovich S."/>
            <person name="McCann M.C."/>
            <person name="Ming R."/>
            <person name="Peterson D.G."/>
            <person name="Mehboob-ur-Rahman"/>
            <person name="Ware D."/>
            <person name="Westhoff P."/>
            <person name="Mayer K.F."/>
            <person name="Messing J."/>
            <person name="Rokhsar D.S."/>
        </authorList>
    </citation>
    <scope>NUCLEOTIDE SEQUENCE [LARGE SCALE GENOMIC DNA]</scope>
    <source>
        <strain evidence="2">cv. BTx623</strain>
    </source>
</reference>
<organism evidence="1 2">
    <name type="scientific">Sorghum bicolor</name>
    <name type="common">Sorghum</name>
    <name type="synonym">Sorghum vulgare</name>
    <dbReference type="NCBI Taxonomy" id="4558"/>
    <lineage>
        <taxon>Eukaryota</taxon>
        <taxon>Viridiplantae</taxon>
        <taxon>Streptophyta</taxon>
        <taxon>Embryophyta</taxon>
        <taxon>Tracheophyta</taxon>
        <taxon>Spermatophyta</taxon>
        <taxon>Magnoliopsida</taxon>
        <taxon>Liliopsida</taxon>
        <taxon>Poales</taxon>
        <taxon>Poaceae</taxon>
        <taxon>PACMAD clade</taxon>
        <taxon>Panicoideae</taxon>
        <taxon>Andropogonodae</taxon>
        <taxon>Andropogoneae</taxon>
        <taxon>Sorghinae</taxon>
        <taxon>Sorghum</taxon>
    </lineage>
</organism>
<dbReference type="AlphaFoldDB" id="A0A1Z5S9I3"/>
<feature type="non-terminal residue" evidence="1">
    <location>
        <position position="1"/>
    </location>
</feature>
<name>A0A1Z5S9I3_SORBI</name>
<proteinExistence type="predicted"/>
<dbReference type="Gramene" id="OQU92594">
    <property type="protein sequence ID" value="OQU92594"/>
    <property type="gene ID" value="SORBI_3001G371500"/>
</dbReference>
<dbReference type="EMBL" id="CM000760">
    <property type="protein sequence ID" value="OQU92594.1"/>
    <property type="molecule type" value="Genomic_DNA"/>
</dbReference>